<dbReference type="EMBL" id="MSRR01000016">
    <property type="protein sequence ID" value="OMG35332.1"/>
    <property type="molecule type" value="Genomic_DNA"/>
</dbReference>
<dbReference type="SMART" id="SM00855">
    <property type="entry name" value="PGAM"/>
    <property type="match status" value="1"/>
</dbReference>
<dbReference type="Proteomes" id="UP000187035">
    <property type="component" value="Unassembled WGS sequence"/>
</dbReference>
<dbReference type="InterPro" id="IPR013078">
    <property type="entry name" value="His_Pase_superF_clade-1"/>
</dbReference>
<evidence type="ECO:0000313" key="4">
    <source>
        <dbReference type="Proteomes" id="UP000187035"/>
    </source>
</evidence>
<evidence type="ECO:0000313" key="2">
    <source>
        <dbReference type="EMBL" id="OMG35332.1"/>
    </source>
</evidence>
<keyword evidence="3" id="KW-1185">Reference proteome</keyword>
<accession>A0A854EAX0</accession>
<protein>
    <submittedName>
        <fullName evidence="2">Phosphohistidine phosphatase</fullName>
    </submittedName>
</protein>
<reference evidence="3 4" key="1">
    <citation type="submission" date="2016-12" db="EMBL/GenBank/DDBJ databases">
        <title>Genomic comparison of strains in the 'Actinomyces naeslundii' group.</title>
        <authorList>
            <person name="Mughal S.R."/>
            <person name="Do T."/>
            <person name="Gilbert S.C."/>
            <person name="Witherden E.A."/>
            <person name="Didelot X."/>
            <person name="Beighton D."/>
        </authorList>
    </citation>
    <scope>NUCLEOTIDE SEQUENCE [LARGE SCALE GENOMIC DNA]</scope>
    <source>
        <strain evidence="2 4">NCTC 10301</strain>
        <strain evidence="1 3">WE6B-3</strain>
    </source>
</reference>
<evidence type="ECO:0000313" key="3">
    <source>
        <dbReference type="Proteomes" id="UP000186781"/>
    </source>
</evidence>
<comment type="caution">
    <text evidence="2">The sequence shown here is derived from an EMBL/GenBank/DDBJ whole genome shotgun (WGS) entry which is preliminary data.</text>
</comment>
<name>A0A854EAX0_ACTNA</name>
<sequence length="171" mass="18712">MTTDPMRRLVLVRHSKASHDAVTDLERPLTSKGAALAGLLAKELRKRLESTDLLVVSPAARARETARPLRDRLEPADTVVREEIYNLGPNGILRVLAEEGGDASTVVVVGHEPTISVLAHILHDTDDDLASQISFGVPTATAVVIDVPCRWAELEPKSARIREIFTARKRD</sequence>
<proteinExistence type="predicted"/>
<dbReference type="Pfam" id="PF00300">
    <property type="entry name" value="His_Phos_1"/>
    <property type="match status" value="1"/>
</dbReference>
<dbReference type="SUPFAM" id="SSF53254">
    <property type="entry name" value="Phosphoglycerate mutase-like"/>
    <property type="match status" value="1"/>
</dbReference>
<evidence type="ECO:0000313" key="1">
    <source>
        <dbReference type="EMBL" id="OLO83162.1"/>
    </source>
</evidence>
<dbReference type="InterPro" id="IPR029033">
    <property type="entry name" value="His_PPase_superfam"/>
</dbReference>
<dbReference type="CDD" id="cd07067">
    <property type="entry name" value="HP_PGM_like"/>
    <property type="match status" value="1"/>
</dbReference>
<organism evidence="2 4">
    <name type="scientific">Actinomyces naeslundii</name>
    <dbReference type="NCBI Taxonomy" id="1655"/>
    <lineage>
        <taxon>Bacteria</taxon>
        <taxon>Bacillati</taxon>
        <taxon>Actinomycetota</taxon>
        <taxon>Actinomycetes</taxon>
        <taxon>Actinomycetales</taxon>
        <taxon>Actinomycetaceae</taxon>
        <taxon>Actinomyces</taxon>
    </lineage>
</organism>
<dbReference type="Gene3D" id="3.40.50.1240">
    <property type="entry name" value="Phosphoglycerate mutase-like"/>
    <property type="match status" value="1"/>
</dbReference>
<gene>
    <name evidence="1" type="ORF">BKH13_07110</name>
    <name evidence="2" type="ORF">BKH33_08240</name>
</gene>
<dbReference type="Proteomes" id="UP000186781">
    <property type="component" value="Unassembled WGS sequence"/>
</dbReference>
<dbReference type="EMBL" id="MSKX01000019">
    <property type="protein sequence ID" value="OLO83162.1"/>
    <property type="molecule type" value="Genomic_DNA"/>
</dbReference>
<dbReference type="AlphaFoldDB" id="A0A854EAX0"/>